<sequence length="122" mass="12876">MKVTVPMLFVICFAVAGGLMAGSGFNDAVGIDKATGLQDDADQLSEDASSYRADRGGSVESYLGFTTQATGAIVGALKWSLMLPLALQNVGFPAWFAGPIGVPIQFVNYIGVWQIIRGMRIS</sequence>
<gene>
    <name evidence="1" type="ORF">ACFQI8_03425</name>
</gene>
<evidence type="ECO:0000313" key="2">
    <source>
        <dbReference type="Proteomes" id="UP001596460"/>
    </source>
</evidence>
<keyword evidence="2" id="KW-1185">Reference proteome</keyword>
<evidence type="ECO:0000313" key="1">
    <source>
        <dbReference type="EMBL" id="MFC7128445.1"/>
    </source>
</evidence>
<organism evidence="1 2">
    <name type="scientific">Haloferax chudinovii</name>
    <dbReference type="NCBI Taxonomy" id="1109010"/>
    <lineage>
        <taxon>Archaea</taxon>
        <taxon>Methanobacteriati</taxon>
        <taxon>Methanobacteriota</taxon>
        <taxon>Stenosarchaea group</taxon>
        <taxon>Halobacteria</taxon>
        <taxon>Halobacteriales</taxon>
        <taxon>Haloferacaceae</taxon>
        <taxon>Haloferax</taxon>
    </lineage>
</organism>
<dbReference type="EMBL" id="JBHTAB010000001">
    <property type="protein sequence ID" value="MFC7128445.1"/>
    <property type="molecule type" value="Genomic_DNA"/>
</dbReference>
<comment type="caution">
    <text evidence="1">The sequence shown here is derived from an EMBL/GenBank/DDBJ whole genome shotgun (WGS) entry which is preliminary data.</text>
</comment>
<protein>
    <submittedName>
        <fullName evidence="1">Uncharacterized protein</fullName>
    </submittedName>
</protein>
<dbReference type="AlphaFoldDB" id="A0ABD5XB32"/>
<reference evidence="1 2" key="1">
    <citation type="journal article" date="2019" name="Int. J. Syst. Evol. Microbiol.">
        <title>The Global Catalogue of Microorganisms (GCM) 10K type strain sequencing project: providing services to taxonomists for standard genome sequencing and annotation.</title>
        <authorList>
            <consortium name="The Broad Institute Genomics Platform"/>
            <consortium name="The Broad Institute Genome Sequencing Center for Infectious Disease"/>
            <person name="Wu L."/>
            <person name="Ma J."/>
        </authorList>
    </citation>
    <scope>NUCLEOTIDE SEQUENCE [LARGE SCALE GENOMIC DNA]</scope>
    <source>
        <strain evidence="1 2">DSM 26526</strain>
    </source>
</reference>
<name>A0ABD5XB32_9EURY</name>
<dbReference type="Proteomes" id="UP001596460">
    <property type="component" value="Unassembled WGS sequence"/>
</dbReference>
<dbReference type="RefSeq" id="WP_390242808.1">
    <property type="nucleotide sequence ID" value="NZ_JBHTAB010000001.1"/>
</dbReference>
<proteinExistence type="predicted"/>
<accession>A0ABD5XB32</accession>